<protein>
    <recommendedName>
        <fullName evidence="6">Protein HflK</fullName>
    </recommendedName>
</protein>
<dbReference type="PANTHER" id="PTHR43327">
    <property type="entry name" value="STOMATIN-LIKE PROTEIN 2, MITOCHONDRIAL"/>
    <property type="match status" value="1"/>
</dbReference>
<dbReference type="Proteomes" id="UP000035085">
    <property type="component" value="Chromosome"/>
</dbReference>
<dbReference type="InterPro" id="IPR050710">
    <property type="entry name" value="Band7/mec-2_domain"/>
</dbReference>
<feature type="region of interest" description="Disordered" evidence="7">
    <location>
        <begin position="49"/>
        <end position="102"/>
    </location>
</feature>
<feature type="domain" description="Band 7" evidence="8">
    <location>
        <begin position="155"/>
        <end position="328"/>
    </location>
</feature>
<reference evidence="10" key="1">
    <citation type="submission" date="2015-02" db="EMBL/GenBank/DDBJ databases">
        <title>Complete Genome Sequencing of Pandoraea vervacti NS15 sp. nov.</title>
        <authorList>
            <person name="Chan K.-G."/>
        </authorList>
    </citation>
    <scope>NUCLEOTIDE SEQUENCE [LARGE SCALE GENOMIC DNA]</scope>
    <source>
        <strain evidence="10">NS15</strain>
    </source>
</reference>
<feature type="compositionally biased region" description="Low complexity" evidence="7">
    <location>
        <begin position="438"/>
        <end position="460"/>
    </location>
</feature>
<feature type="compositionally biased region" description="Basic and acidic residues" evidence="7">
    <location>
        <begin position="464"/>
        <end position="482"/>
    </location>
</feature>
<dbReference type="EMBL" id="CP010897">
    <property type="protein sequence ID" value="AJP57224.2"/>
    <property type="molecule type" value="Genomic_DNA"/>
</dbReference>
<gene>
    <name evidence="9" type="ORF">UC34_09855</name>
</gene>
<dbReference type="InterPro" id="IPR020980">
    <property type="entry name" value="Membrane_HflK_N"/>
</dbReference>
<dbReference type="Pfam" id="PF12221">
    <property type="entry name" value="HflK_N"/>
    <property type="match status" value="1"/>
</dbReference>
<evidence type="ECO:0000256" key="2">
    <source>
        <dbReference type="ARBA" id="ARBA00006971"/>
    </source>
</evidence>
<name>A0ABN4FP61_9BURK</name>
<keyword evidence="3 6" id="KW-0812">Transmembrane</keyword>
<dbReference type="InterPro" id="IPR001107">
    <property type="entry name" value="Band_7"/>
</dbReference>
<evidence type="ECO:0000256" key="7">
    <source>
        <dbReference type="SAM" id="MobiDB-lite"/>
    </source>
</evidence>
<feature type="region of interest" description="Disordered" evidence="7">
    <location>
        <begin position="1"/>
        <end position="27"/>
    </location>
</feature>
<dbReference type="SMART" id="SM00244">
    <property type="entry name" value="PHB"/>
    <property type="match status" value="1"/>
</dbReference>
<keyword evidence="4 6" id="KW-1133">Transmembrane helix</keyword>
<dbReference type="PANTHER" id="PTHR43327:SF2">
    <property type="entry name" value="MODULATOR OF FTSH PROTEASE HFLK"/>
    <property type="match status" value="1"/>
</dbReference>
<dbReference type="Gene3D" id="3.30.479.30">
    <property type="entry name" value="Band 7 domain"/>
    <property type="match status" value="1"/>
</dbReference>
<dbReference type="InterPro" id="IPR036013">
    <property type="entry name" value="Band_7/SPFH_dom_sf"/>
</dbReference>
<proteinExistence type="inferred from homology"/>
<comment type="subunit">
    <text evidence="6">HflC and HflK may interact to form a multimeric complex.</text>
</comment>
<dbReference type="SUPFAM" id="SSF117892">
    <property type="entry name" value="Band 7/SPFH domain"/>
    <property type="match status" value="1"/>
</dbReference>
<comment type="subcellular location">
    <subcellularLocation>
        <location evidence="1">Membrane</location>
        <topology evidence="1">Single-pass membrane protein</topology>
    </subcellularLocation>
</comment>
<evidence type="ECO:0000256" key="3">
    <source>
        <dbReference type="ARBA" id="ARBA00022692"/>
    </source>
</evidence>
<dbReference type="Pfam" id="PF01145">
    <property type="entry name" value="Band_7"/>
    <property type="match status" value="1"/>
</dbReference>
<feature type="compositionally biased region" description="Low complexity" evidence="7">
    <location>
        <begin position="87"/>
        <end position="97"/>
    </location>
</feature>
<evidence type="ECO:0000256" key="1">
    <source>
        <dbReference type="ARBA" id="ARBA00004167"/>
    </source>
</evidence>
<evidence type="ECO:0000256" key="6">
    <source>
        <dbReference type="RuleBase" id="RU364113"/>
    </source>
</evidence>
<feature type="region of interest" description="Disordered" evidence="7">
    <location>
        <begin position="435"/>
        <end position="482"/>
    </location>
</feature>
<dbReference type="NCBIfam" id="TIGR01933">
    <property type="entry name" value="hflK"/>
    <property type="match status" value="1"/>
</dbReference>
<keyword evidence="10" id="KW-1185">Reference proteome</keyword>
<accession>A0ABN4FP61</accession>
<feature type="transmembrane region" description="Helical" evidence="6">
    <location>
        <begin position="139"/>
        <end position="160"/>
    </location>
</feature>
<evidence type="ECO:0000313" key="10">
    <source>
        <dbReference type="Proteomes" id="UP000035085"/>
    </source>
</evidence>
<evidence type="ECO:0000259" key="8">
    <source>
        <dbReference type="SMART" id="SM00244"/>
    </source>
</evidence>
<comment type="similarity">
    <text evidence="2 6">Belongs to the band 7/mec-2 family. HflK subfamily.</text>
</comment>
<feature type="compositionally biased region" description="Basic and acidic residues" evidence="7">
    <location>
        <begin position="1"/>
        <end position="20"/>
    </location>
</feature>
<comment type="function">
    <text evidence="6">HflC and HflK could encode or regulate a protease.</text>
</comment>
<evidence type="ECO:0000256" key="4">
    <source>
        <dbReference type="ARBA" id="ARBA00022989"/>
    </source>
</evidence>
<keyword evidence="5 6" id="KW-0472">Membrane</keyword>
<evidence type="ECO:0000256" key="5">
    <source>
        <dbReference type="ARBA" id="ARBA00023136"/>
    </source>
</evidence>
<evidence type="ECO:0000313" key="9">
    <source>
        <dbReference type="EMBL" id="AJP57224.2"/>
    </source>
</evidence>
<dbReference type="InterPro" id="IPR010201">
    <property type="entry name" value="HflK"/>
</dbReference>
<sequence length="482" mass="52859">MREPRANRQHARSDARRADRNAQPASVTTLLPMLPRALMRRVGLIFSLNDPRWGRDGGGDAPSGNQEPNRPDRASNPNSQDQKEPQRGPQGPQQDGPPDLDELWRDFNRRLNRIFGRKNGGGGNGGSNNFSGGSRGSGIGVGVVVALAFLIWLATGIFIVQEGQVGVVTQFGKYKYTTTSGIQWRLPYPFQSVEVVNMSQIRSVEIGRSNTIRDTDLKDSSMLTGDENIIDVRFAVQYRIKDATEFLFNNVDAESSVNLAAQTAVREIVGKSKMDFVLYAGREEIANELVTSIQRILDSYKTGILVTSVTMQSVQPPEQVQAAFDDAVKAGQDLERAKNEAQAYANDVIPRAKGTASRLTEEAAGYKARVVSQAQGDADRFKSVQEAYAKAPGVIRERMYLDTMQQIYSRTTKIMVDSKNNSLLYLPLDKIMERSRSDASTPAPASGAATGAAAGTSAADDNNDVDHDRSRAALRNRDRDSR</sequence>
<organism evidence="9 10">
    <name type="scientific">Pandoraea vervacti</name>
    <dbReference type="NCBI Taxonomy" id="656178"/>
    <lineage>
        <taxon>Bacteria</taxon>
        <taxon>Pseudomonadati</taxon>
        <taxon>Pseudomonadota</taxon>
        <taxon>Betaproteobacteria</taxon>
        <taxon>Burkholderiales</taxon>
        <taxon>Burkholderiaceae</taxon>
        <taxon>Pandoraea</taxon>
    </lineage>
</organism>
<dbReference type="CDD" id="cd03404">
    <property type="entry name" value="SPFH_HflK"/>
    <property type="match status" value="1"/>
</dbReference>